<dbReference type="EMBL" id="FOSP01000002">
    <property type="protein sequence ID" value="SFK24842.1"/>
    <property type="molecule type" value="Genomic_DNA"/>
</dbReference>
<dbReference type="STRING" id="52441.SAMN05216302_1002153"/>
<dbReference type="RefSeq" id="WP_090696912.1">
    <property type="nucleotide sequence ID" value="NZ_FOSP01000002.1"/>
</dbReference>
<protein>
    <submittedName>
        <fullName evidence="1">Glutathione S-transferase</fullName>
    </submittedName>
</protein>
<gene>
    <name evidence="1" type="ORF">SAMN05216302_1002153</name>
</gene>
<organism evidence="1 2">
    <name type="scientific">Nitrosomonas aestuarii</name>
    <dbReference type="NCBI Taxonomy" id="52441"/>
    <lineage>
        <taxon>Bacteria</taxon>
        <taxon>Pseudomonadati</taxon>
        <taxon>Pseudomonadota</taxon>
        <taxon>Betaproteobacteria</taxon>
        <taxon>Nitrosomonadales</taxon>
        <taxon>Nitrosomonadaceae</taxon>
        <taxon>Nitrosomonas</taxon>
    </lineage>
</organism>
<dbReference type="Gene3D" id="1.20.1050.10">
    <property type="match status" value="1"/>
</dbReference>
<accession>A0A1I3XZA3</accession>
<reference evidence="2" key="1">
    <citation type="submission" date="2016-10" db="EMBL/GenBank/DDBJ databases">
        <authorList>
            <person name="Varghese N."/>
            <person name="Submissions S."/>
        </authorList>
    </citation>
    <scope>NUCLEOTIDE SEQUENCE [LARGE SCALE GENOMIC DNA]</scope>
    <source>
        <strain evidence="2">Nm69</strain>
    </source>
</reference>
<dbReference type="InterPro" id="IPR036282">
    <property type="entry name" value="Glutathione-S-Trfase_C_sf"/>
</dbReference>
<dbReference type="AlphaFoldDB" id="A0A1I3XZA3"/>
<dbReference type="GO" id="GO:0016740">
    <property type="term" value="F:transferase activity"/>
    <property type="evidence" value="ECO:0007669"/>
    <property type="project" value="UniProtKB-KW"/>
</dbReference>
<dbReference type="Proteomes" id="UP000199533">
    <property type="component" value="Unassembled WGS sequence"/>
</dbReference>
<dbReference type="Pfam" id="PF13410">
    <property type="entry name" value="GST_C_2"/>
    <property type="match status" value="1"/>
</dbReference>
<evidence type="ECO:0000313" key="2">
    <source>
        <dbReference type="Proteomes" id="UP000199533"/>
    </source>
</evidence>
<dbReference type="SUPFAM" id="SSF47616">
    <property type="entry name" value="GST C-terminal domain-like"/>
    <property type="match status" value="1"/>
</dbReference>
<evidence type="ECO:0000313" key="1">
    <source>
        <dbReference type="EMBL" id="SFK24842.1"/>
    </source>
</evidence>
<proteinExistence type="predicted"/>
<sequence>MKAPLLVNLAPAVSTDVCRWCFEYWGMAHRESMHVPIFHVLALAWHRASNSDRPVVVDGSDRYKTEAEITAHFDPLAPTERRLIPDGELGQRVLAETNYYHKTMRSGTVHYMYWNLLKHKQLIWPSFTTGTPGVEPPLAQVLYPLIKFALITSLGLSEANAAKGIKTVSAGFDRVEAALSDGRPYLLGEQFTLADLTFAASAAPIILANGYAGHMPELEAVPVDMQTVILELRQRPAGIFAQRMYDLHRKKSSNAGS</sequence>
<name>A0A1I3XZA3_9PROT</name>
<keyword evidence="1" id="KW-0808">Transferase</keyword>
<keyword evidence="2" id="KW-1185">Reference proteome</keyword>